<keyword evidence="2" id="KW-1185">Reference proteome</keyword>
<evidence type="ECO:0000313" key="2">
    <source>
        <dbReference type="Proteomes" id="UP000053923"/>
    </source>
</evidence>
<gene>
    <name evidence="1" type="ORF">ADL12_39655</name>
</gene>
<protein>
    <submittedName>
        <fullName evidence="1">Uncharacterized protein</fullName>
    </submittedName>
</protein>
<name>A0A101JAH4_9ACTN</name>
<dbReference type="AlphaFoldDB" id="A0A101JAH4"/>
<sequence>MWRITMWHPDHDDGQWVYLVPHWQARTEVAARAVAAARHADRAAVMTDPPRLLEMVVGEAAFRPAVRSKERAVAWVALVQHDAITERGWPLAAERGERPRDEVWRQRVREMHEQYRQRVVGFGDSLADIMTSLAGTDAVWDLTSYRDRFGRIVWDEVRADIHKSALSYTWHTPYGVVWINQG</sequence>
<dbReference type="EMBL" id="LLZG01000388">
    <property type="protein sequence ID" value="KUL23198.1"/>
    <property type="molecule type" value="Genomic_DNA"/>
</dbReference>
<reference evidence="2" key="1">
    <citation type="submission" date="2015-10" db="EMBL/GenBank/DDBJ databases">
        <authorList>
            <person name="Ju K.-S."/>
            <person name="Doroghazi J.R."/>
            <person name="Metcalf W.W."/>
        </authorList>
    </citation>
    <scope>NUCLEOTIDE SEQUENCE [LARGE SCALE GENOMIC DNA]</scope>
    <source>
        <strain evidence="2">NRRL 3151</strain>
    </source>
</reference>
<accession>A0A101JAH4</accession>
<organism evidence="1 2">
    <name type="scientific">Streptomyces regalis</name>
    <dbReference type="NCBI Taxonomy" id="68262"/>
    <lineage>
        <taxon>Bacteria</taxon>
        <taxon>Bacillati</taxon>
        <taxon>Actinomycetota</taxon>
        <taxon>Actinomycetes</taxon>
        <taxon>Kitasatosporales</taxon>
        <taxon>Streptomycetaceae</taxon>
        <taxon>Streptomyces</taxon>
    </lineage>
</organism>
<proteinExistence type="predicted"/>
<comment type="caution">
    <text evidence="1">The sequence shown here is derived from an EMBL/GenBank/DDBJ whole genome shotgun (WGS) entry which is preliminary data.</text>
</comment>
<evidence type="ECO:0000313" key="1">
    <source>
        <dbReference type="EMBL" id="KUL23198.1"/>
    </source>
</evidence>
<dbReference type="Proteomes" id="UP000053923">
    <property type="component" value="Unassembled WGS sequence"/>
</dbReference>